<dbReference type="PANTHER" id="PTHR30346:SF0">
    <property type="entry name" value="HCA OPERON TRANSCRIPTIONAL ACTIVATOR HCAR"/>
    <property type="match status" value="1"/>
</dbReference>
<proteinExistence type="inferred from homology"/>
<dbReference type="SUPFAM" id="SSF53850">
    <property type="entry name" value="Periplasmic binding protein-like II"/>
    <property type="match status" value="1"/>
</dbReference>
<dbReference type="Pfam" id="PF00126">
    <property type="entry name" value="HTH_1"/>
    <property type="match status" value="1"/>
</dbReference>
<accession>A0ABY4R8Z2</accession>
<dbReference type="Gene3D" id="1.10.10.10">
    <property type="entry name" value="Winged helix-like DNA-binding domain superfamily/Winged helix DNA-binding domain"/>
    <property type="match status" value="1"/>
</dbReference>
<dbReference type="Proteomes" id="UP001056635">
    <property type="component" value="Chromosome"/>
</dbReference>
<keyword evidence="4" id="KW-0804">Transcription</keyword>
<dbReference type="RefSeq" id="WP_249893292.1">
    <property type="nucleotide sequence ID" value="NZ_CP082904.1"/>
</dbReference>
<evidence type="ECO:0000259" key="5">
    <source>
        <dbReference type="PROSITE" id="PS50931"/>
    </source>
</evidence>
<comment type="similarity">
    <text evidence="1">Belongs to the LysR transcriptional regulatory family.</text>
</comment>
<evidence type="ECO:0000313" key="7">
    <source>
        <dbReference type="Proteomes" id="UP001056635"/>
    </source>
</evidence>
<dbReference type="EMBL" id="CP082904">
    <property type="protein sequence ID" value="UQY44700.1"/>
    <property type="molecule type" value="Genomic_DNA"/>
</dbReference>
<reference evidence="6" key="1">
    <citation type="submission" date="2021-09" db="EMBL/GenBank/DDBJ databases">
        <title>First case of bloodstream infection caused by Mixta hanseatica sp. nov., a member of the Erwiniaceae family.</title>
        <authorList>
            <person name="Both A."/>
            <person name="Huang J."/>
            <person name="Wenzel P."/>
            <person name="Aepfelbacher M."/>
            <person name="Rohde H."/>
            <person name="Christner M."/>
            <person name="Hentschke M."/>
        </authorList>
    </citation>
    <scope>NUCLEOTIDE SEQUENCE</scope>
    <source>
        <strain evidence="6">X22927</strain>
    </source>
</reference>
<dbReference type="InterPro" id="IPR036388">
    <property type="entry name" value="WH-like_DNA-bd_sf"/>
</dbReference>
<gene>
    <name evidence="6" type="ORF">K6958_03110</name>
</gene>
<evidence type="ECO:0000256" key="4">
    <source>
        <dbReference type="ARBA" id="ARBA00023163"/>
    </source>
</evidence>
<evidence type="ECO:0000256" key="2">
    <source>
        <dbReference type="ARBA" id="ARBA00023015"/>
    </source>
</evidence>
<keyword evidence="2" id="KW-0805">Transcription regulation</keyword>
<dbReference type="InterPro" id="IPR036390">
    <property type="entry name" value="WH_DNA-bd_sf"/>
</dbReference>
<feature type="domain" description="HTH lysR-type" evidence="5">
    <location>
        <begin position="1"/>
        <end position="58"/>
    </location>
</feature>
<evidence type="ECO:0000256" key="3">
    <source>
        <dbReference type="ARBA" id="ARBA00023125"/>
    </source>
</evidence>
<dbReference type="InterPro" id="IPR000847">
    <property type="entry name" value="LysR_HTH_N"/>
</dbReference>
<dbReference type="PANTHER" id="PTHR30346">
    <property type="entry name" value="TRANSCRIPTIONAL DUAL REGULATOR HCAR-RELATED"/>
    <property type="match status" value="1"/>
</dbReference>
<name>A0ABY4R8Z2_9GAMM</name>
<dbReference type="SUPFAM" id="SSF46785">
    <property type="entry name" value="Winged helix' DNA-binding domain"/>
    <property type="match status" value="1"/>
</dbReference>
<evidence type="ECO:0000256" key="1">
    <source>
        <dbReference type="ARBA" id="ARBA00009437"/>
    </source>
</evidence>
<dbReference type="Pfam" id="PF03466">
    <property type="entry name" value="LysR_substrate"/>
    <property type="match status" value="1"/>
</dbReference>
<organism evidence="6 7">
    <name type="scientific">Mixta hanseatica</name>
    <dbReference type="NCBI Taxonomy" id="2872648"/>
    <lineage>
        <taxon>Bacteria</taxon>
        <taxon>Pseudomonadati</taxon>
        <taxon>Pseudomonadota</taxon>
        <taxon>Gammaproteobacteria</taxon>
        <taxon>Enterobacterales</taxon>
        <taxon>Erwiniaceae</taxon>
        <taxon>Mixta</taxon>
    </lineage>
</organism>
<dbReference type="PRINTS" id="PR00039">
    <property type="entry name" value="HTHLYSR"/>
</dbReference>
<dbReference type="CDD" id="cd08414">
    <property type="entry name" value="PBP2_LTTR_aromatics_like"/>
    <property type="match status" value="1"/>
</dbReference>
<sequence>MDTQLLRAFLMLIETGNYHEAAKRLFITQPALTKQIQALEYQLNLPLFMRGRHGSQLTPAGKQLMPHIQAVIKQVEELRQQAHDISIGKAGSLAIGFGISSIRIAPELVAHFRRRYPQINVNLEDISSTQQAEGLLAGHLQLAFMRLPVEPPLACISLSTEKLTIAVSGREKDGLVGKLQQESDYHLLAELPMLQLTPERGPGLNQQISRFLAFNHVNTNVIQHSRDIQTLLALVATGIGIALVPESATHIAPHDIEFIPLSGPYASWEVGLVWNPAWEDPVRERFIEVVKSNRRL</sequence>
<dbReference type="Gene3D" id="3.40.190.10">
    <property type="entry name" value="Periplasmic binding protein-like II"/>
    <property type="match status" value="2"/>
</dbReference>
<dbReference type="InterPro" id="IPR005119">
    <property type="entry name" value="LysR_subst-bd"/>
</dbReference>
<protein>
    <submittedName>
        <fullName evidence="6">LysR family transcriptional regulator</fullName>
    </submittedName>
</protein>
<evidence type="ECO:0000313" key="6">
    <source>
        <dbReference type="EMBL" id="UQY44700.1"/>
    </source>
</evidence>
<keyword evidence="7" id="KW-1185">Reference proteome</keyword>
<dbReference type="PROSITE" id="PS50931">
    <property type="entry name" value="HTH_LYSR"/>
    <property type="match status" value="1"/>
</dbReference>
<keyword evidence="3" id="KW-0238">DNA-binding</keyword>